<proteinExistence type="predicted"/>
<evidence type="ECO:0008006" key="4">
    <source>
        <dbReference type="Google" id="ProtNLM"/>
    </source>
</evidence>
<accession>A0A6G9H426</accession>
<dbReference type="PROSITE" id="PS51257">
    <property type="entry name" value="PROKAR_LIPOPROTEIN"/>
    <property type="match status" value="1"/>
</dbReference>
<gene>
    <name evidence="2" type="ORF">HA039_26080</name>
</gene>
<keyword evidence="3" id="KW-1185">Reference proteome</keyword>
<keyword evidence="1" id="KW-0732">Signal</keyword>
<evidence type="ECO:0000313" key="3">
    <source>
        <dbReference type="Proteomes" id="UP000501179"/>
    </source>
</evidence>
<dbReference type="AlphaFoldDB" id="A0A6G9H426"/>
<name>A0A6G9H426_9ACTN</name>
<dbReference type="RefSeq" id="WP_167033798.1">
    <property type="nucleotide sequence ID" value="NZ_CP050177.1"/>
</dbReference>
<dbReference type="KEGG" id="slia:HA039_26080"/>
<evidence type="ECO:0000313" key="2">
    <source>
        <dbReference type="EMBL" id="QIQ05288.1"/>
    </source>
</evidence>
<feature type="chain" id="PRO_5038993452" description="Lipoprotein" evidence="1">
    <location>
        <begin position="36"/>
        <end position="143"/>
    </location>
</feature>
<sequence>MRPPPHRYGALSAFTAGYALALATALTALTGCANAPGGADARPATTAATRPAPRTTAPQDLCARLVTHWAGVILDGGSQANLDYQAMGLSGGQNDILRAVADAARAEESAHGRAAADRLISARAKDRCAERYRDGGPTGGPWQ</sequence>
<dbReference type="Proteomes" id="UP000501179">
    <property type="component" value="Chromosome"/>
</dbReference>
<protein>
    <recommendedName>
        <fullName evidence="4">Lipoprotein</fullName>
    </recommendedName>
</protein>
<organism evidence="2 3">
    <name type="scientific">Streptomyces liangshanensis</name>
    <dbReference type="NCBI Taxonomy" id="2717324"/>
    <lineage>
        <taxon>Bacteria</taxon>
        <taxon>Bacillati</taxon>
        <taxon>Actinomycetota</taxon>
        <taxon>Actinomycetes</taxon>
        <taxon>Kitasatosporales</taxon>
        <taxon>Streptomycetaceae</taxon>
        <taxon>Streptomyces</taxon>
    </lineage>
</organism>
<reference evidence="2 3" key="1">
    <citation type="submission" date="2020-03" db="EMBL/GenBank/DDBJ databases">
        <title>A novel species.</title>
        <authorList>
            <person name="Gao J."/>
        </authorList>
    </citation>
    <scope>NUCLEOTIDE SEQUENCE [LARGE SCALE GENOMIC DNA]</scope>
    <source>
        <strain evidence="2 3">QMT-12</strain>
    </source>
</reference>
<feature type="signal peptide" evidence="1">
    <location>
        <begin position="1"/>
        <end position="35"/>
    </location>
</feature>
<dbReference type="EMBL" id="CP050177">
    <property type="protein sequence ID" value="QIQ05288.1"/>
    <property type="molecule type" value="Genomic_DNA"/>
</dbReference>
<evidence type="ECO:0000256" key="1">
    <source>
        <dbReference type="SAM" id="SignalP"/>
    </source>
</evidence>